<dbReference type="GO" id="GO:0004315">
    <property type="term" value="F:3-oxoacyl-[acyl-carrier-protein] synthase activity"/>
    <property type="evidence" value="ECO:0007669"/>
    <property type="project" value="InterPro"/>
</dbReference>
<evidence type="ECO:0000256" key="14">
    <source>
        <dbReference type="SAM" id="MobiDB-lite"/>
    </source>
</evidence>
<dbReference type="SUPFAM" id="SSF53901">
    <property type="entry name" value="Thiolase-like"/>
    <property type="match status" value="3"/>
</dbReference>
<feature type="compositionally biased region" description="Low complexity" evidence="14">
    <location>
        <begin position="2317"/>
        <end position="2331"/>
    </location>
</feature>
<reference evidence="19" key="1">
    <citation type="submission" date="2016-10" db="EMBL/GenBank/DDBJ databases">
        <authorList>
            <person name="Varghese N."/>
            <person name="Submissions S."/>
        </authorList>
    </citation>
    <scope>NUCLEOTIDE SEQUENCE [LARGE SCALE GENOMIC DNA]</scope>
    <source>
        <strain evidence="19">CGMCC 1.8946</strain>
    </source>
</reference>
<dbReference type="Proteomes" id="UP000198601">
    <property type="component" value="Unassembled WGS sequence"/>
</dbReference>
<feature type="domain" description="Ketosynthase family 3 (KS3)" evidence="16">
    <location>
        <begin position="4100"/>
        <end position="4535"/>
    </location>
</feature>
<dbReference type="InterPro" id="IPR049552">
    <property type="entry name" value="PKS_DH_N"/>
</dbReference>
<feature type="region of interest" description="C-terminal hotdog fold" evidence="12">
    <location>
        <begin position="3367"/>
        <end position="3514"/>
    </location>
</feature>
<gene>
    <name evidence="18" type="ORF">SAMN04487970_10107</name>
</gene>
<feature type="domain" description="Carrier" evidence="15">
    <location>
        <begin position="2350"/>
        <end position="2426"/>
    </location>
</feature>
<dbReference type="Pfam" id="PF08659">
    <property type="entry name" value="KR"/>
    <property type="match status" value="3"/>
</dbReference>
<dbReference type="PROSITE" id="PS00012">
    <property type="entry name" value="PHOSPHOPANTETHEINE"/>
    <property type="match status" value="4"/>
</dbReference>
<evidence type="ECO:0000256" key="3">
    <source>
        <dbReference type="ARBA" id="ARBA00004496"/>
    </source>
</evidence>
<name>A0A1G4R0S8_9BACL</name>
<accession>A0A1G4R0S8</accession>
<keyword evidence="11" id="KW-0511">Multifunctional enzyme</keyword>
<dbReference type="GO" id="GO:0005886">
    <property type="term" value="C:plasma membrane"/>
    <property type="evidence" value="ECO:0007669"/>
    <property type="project" value="TreeGrafter"/>
</dbReference>
<dbReference type="GO" id="GO:0006633">
    <property type="term" value="P:fatty acid biosynthetic process"/>
    <property type="evidence" value="ECO:0007669"/>
    <property type="project" value="InterPro"/>
</dbReference>
<evidence type="ECO:0000259" key="16">
    <source>
        <dbReference type="PROSITE" id="PS52004"/>
    </source>
</evidence>
<dbReference type="Gene3D" id="3.40.50.150">
    <property type="entry name" value="Vaccinia Virus protein VP39"/>
    <property type="match status" value="1"/>
</dbReference>
<dbReference type="SMART" id="SM00826">
    <property type="entry name" value="PKS_DH"/>
    <property type="match status" value="2"/>
</dbReference>
<feature type="domain" description="Ketosynthase family 3 (KS3)" evidence="16">
    <location>
        <begin position="2621"/>
        <end position="3040"/>
    </location>
</feature>
<dbReference type="Gene3D" id="1.10.1240.100">
    <property type="match status" value="3"/>
</dbReference>
<dbReference type="Gene3D" id="3.10.129.110">
    <property type="entry name" value="Polyketide synthase dehydratase"/>
    <property type="match status" value="3"/>
</dbReference>
<dbReference type="InterPro" id="IPR013968">
    <property type="entry name" value="PKS_KR"/>
</dbReference>
<evidence type="ECO:0000256" key="7">
    <source>
        <dbReference type="ARBA" id="ARBA00022553"/>
    </source>
</evidence>
<dbReference type="Pfam" id="PF14765">
    <property type="entry name" value="PS-DH"/>
    <property type="match status" value="2"/>
</dbReference>
<evidence type="ECO:0000256" key="12">
    <source>
        <dbReference type="PROSITE-ProRule" id="PRU01363"/>
    </source>
</evidence>
<feature type="domain" description="PKS/mFAS DH" evidence="17">
    <location>
        <begin position="1"/>
        <end position="275"/>
    </location>
</feature>
<dbReference type="Pfam" id="PF22336">
    <property type="entry name" value="RhiE-like_linker"/>
    <property type="match status" value="3"/>
</dbReference>
<dbReference type="InterPro" id="IPR020841">
    <property type="entry name" value="PKS_Beta-ketoAc_synthase_dom"/>
</dbReference>
<protein>
    <submittedName>
        <fullName evidence="18">Acyl transferase domain-containing protein</fullName>
    </submittedName>
</protein>
<evidence type="ECO:0000256" key="2">
    <source>
        <dbReference type="ARBA" id="ARBA00003299"/>
    </source>
</evidence>
<dbReference type="GO" id="GO:0004312">
    <property type="term" value="F:fatty acid synthase activity"/>
    <property type="evidence" value="ECO:0007669"/>
    <property type="project" value="TreeGrafter"/>
</dbReference>
<feature type="active site" description="Proton acceptor; for dehydratase activity" evidence="12">
    <location>
        <position position="17"/>
    </location>
</feature>
<dbReference type="InterPro" id="IPR006162">
    <property type="entry name" value="Ppantetheine_attach_site"/>
</dbReference>
<feature type="coiled-coil region" evidence="13">
    <location>
        <begin position="3636"/>
        <end position="3663"/>
    </location>
</feature>
<keyword evidence="9" id="KW-0677">Repeat</keyword>
<dbReference type="Pfam" id="PF02801">
    <property type="entry name" value="Ketoacyl-synt_C"/>
    <property type="match status" value="3"/>
</dbReference>
<dbReference type="PROSITE" id="PS50075">
    <property type="entry name" value="CARRIER"/>
    <property type="match status" value="5"/>
</dbReference>
<evidence type="ECO:0000256" key="10">
    <source>
        <dbReference type="ARBA" id="ARBA00022857"/>
    </source>
</evidence>
<dbReference type="Gene3D" id="1.10.1200.10">
    <property type="entry name" value="ACP-like"/>
    <property type="match status" value="4"/>
</dbReference>
<dbReference type="SMART" id="SM01294">
    <property type="entry name" value="PKS_PP_betabranch"/>
    <property type="match status" value="1"/>
</dbReference>
<evidence type="ECO:0000313" key="19">
    <source>
        <dbReference type="Proteomes" id="UP000198601"/>
    </source>
</evidence>
<keyword evidence="13" id="KW-0175">Coiled coil</keyword>
<dbReference type="Pfam" id="PF08242">
    <property type="entry name" value="Methyltransf_12"/>
    <property type="match status" value="1"/>
</dbReference>
<feature type="active site" description="Proton acceptor; for dehydratase activity" evidence="12">
    <location>
        <position position="1213"/>
    </location>
</feature>
<keyword evidence="7" id="KW-0597">Phosphoprotein</keyword>
<dbReference type="Gene3D" id="3.40.50.720">
    <property type="entry name" value="NAD(P)-binding Rossmann-like Domain"/>
    <property type="match status" value="3"/>
</dbReference>
<evidence type="ECO:0000256" key="11">
    <source>
        <dbReference type="ARBA" id="ARBA00023268"/>
    </source>
</evidence>
<keyword evidence="10" id="KW-0521">NADP</keyword>
<keyword evidence="19" id="KW-1185">Reference proteome</keyword>
<dbReference type="PROSITE" id="PS52004">
    <property type="entry name" value="KS3_2"/>
    <property type="match status" value="3"/>
</dbReference>
<feature type="region of interest" description="N-terminal hotdog fold" evidence="12">
    <location>
        <begin position="3228"/>
        <end position="3353"/>
    </location>
</feature>
<keyword evidence="8 18" id="KW-0808">Transferase</keyword>
<comment type="pathway">
    <text evidence="4">Antibiotic biosynthesis; bacillaene biosynthesis.</text>
</comment>
<dbReference type="GO" id="GO:0071770">
    <property type="term" value="P:DIM/DIP cell wall layer assembly"/>
    <property type="evidence" value="ECO:0007669"/>
    <property type="project" value="TreeGrafter"/>
</dbReference>
<dbReference type="Pfam" id="PF00550">
    <property type="entry name" value="PP-binding"/>
    <property type="match status" value="5"/>
</dbReference>
<dbReference type="PANTHER" id="PTHR43775:SF37">
    <property type="entry name" value="SI:DKEY-61P9.11"/>
    <property type="match status" value="1"/>
</dbReference>
<evidence type="ECO:0000256" key="5">
    <source>
        <dbReference type="ARBA" id="ARBA00022450"/>
    </source>
</evidence>
<evidence type="ECO:0000256" key="1">
    <source>
        <dbReference type="ARBA" id="ARBA00001957"/>
    </source>
</evidence>
<evidence type="ECO:0000256" key="9">
    <source>
        <dbReference type="ARBA" id="ARBA00022737"/>
    </source>
</evidence>
<feature type="domain" description="Carrier" evidence="15">
    <location>
        <begin position="315"/>
        <end position="389"/>
    </location>
</feature>
<evidence type="ECO:0000256" key="8">
    <source>
        <dbReference type="ARBA" id="ARBA00022679"/>
    </source>
</evidence>
<dbReference type="InterPro" id="IPR049551">
    <property type="entry name" value="PKS_DH_C"/>
</dbReference>
<feature type="domain" description="Carrier" evidence="15">
    <location>
        <begin position="3958"/>
        <end position="4031"/>
    </location>
</feature>
<dbReference type="PROSITE" id="PS00606">
    <property type="entry name" value="KS3_1"/>
    <property type="match status" value="1"/>
</dbReference>
<feature type="region of interest" description="Disordered" evidence="14">
    <location>
        <begin position="2311"/>
        <end position="2331"/>
    </location>
</feature>
<dbReference type="Gene3D" id="3.40.47.10">
    <property type="match status" value="3"/>
</dbReference>
<feature type="active site" description="Proton donor; for dehydratase activity" evidence="12">
    <location>
        <position position="1384"/>
    </location>
</feature>
<dbReference type="Pfam" id="PF16197">
    <property type="entry name" value="KAsynt_C_assoc"/>
    <property type="match status" value="1"/>
</dbReference>
<dbReference type="CDD" id="cd08953">
    <property type="entry name" value="KR_2_SDR_x"/>
    <property type="match status" value="3"/>
</dbReference>
<dbReference type="GO" id="GO:0031177">
    <property type="term" value="F:phosphopantetheine binding"/>
    <property type="evidence" value="ECO:0007669"/>
    <property type="project" value="InterPro"/>
</dbReference>
<dbReference type="InterPro" id="IPR057326">
    <property type="entry name" value="KR_dom"/>
</dbReference>
<dbReference type="SMART" id="SM00822">
    <property type="entry name" value="PKS_KR"/>
    <property type="match status" value="3"/>
</dbReference>
<dbReference type="SUPFAM" id="SSF47336">
    <property type="entry name" value="ACP-like"/>
    <property type="match status" value="5"/>
</dbReference>
<feature type="active site" description="Proton acceptor; for dehydratase activity" evidence="12">
    <location>
        <position position="3257"/>
    </location>
</feature>
<feature type="domain" description="Ketosynthase family 3 (KS3)" evidence="16">
    <location>
        <begin position="433"/>
        <end position="871"/>
    </location>
</feature>
<evidence type="ECO:0000313" key="18">
    <source>
        <dbReference type="EMBL" id="SCW49809.1"/>
    </source>
</evidence>
<feature type="compositionally biased region" description="Pro residues" evidence="14">
    <location>
        <begin position="292"/>
        <end position="303"/>
    </location>
</feature>
<dbReference type="InterPro" id="IPR013217">
    <property type="entry name" value="Methyltransf_12"/>
</dbReference>
<dbReference type="InterPro" id="IPR009081">
    <property type="entry name" value="PP-bd_ACP"/>
</dbReference>
<dbReference type="InterPro" id="IPR016039">
    <property type="entry name" value="Thiolase-like"/>
</dbReference>
<feature type="domain" description="Carrier" evidence="15">
    <location>
        <begin position="2479"/>
        <end position="2553"/>
    </location>
</feature>
<feature type="compositionally biased region" description="Basic and acidic residues" evidence="14">
    <location>
        <begin position="280"/>
        <end position="290"/>
    </location>
</feature>
<dbReference type="InterPro" id="IPR042104">
    <property type="entry name" value="PKS_dehydratase_sf"/>
</dbReference>
<comment type="subcellular location">
    <subcellularLocation>
        <location evidence="3">Cytoplasm</location>
    </subcellularLocation>
</comment>
<dbReference type="STRING" id="624147.SAMN04487970_10107"/>
<dbReference type="SUPFAM" id="SSF51735">
    <property type="entry name" value="NAD(P)-binding Rossmann-fold domains"/>
    <property type="match status" value="6"/>
</dbReference>
<dbReference type="EMBL" id="FMTT01000010">
    <property type="protein sequence ID" value="SCW49809.1"/>
    <property type="molecule type" value="Genomic_DNA"/>
</dbReference>
<feature type="region of interest" description="N-terminal hotdog fold" evidence="12">
    <location>
        <begin position="1184"/>
        <end position="1308"/>
    </location>
</feature>
<dbReference type="InterPro" id="IPR054514">
    <property type="entry name" value="RhiE-like_linker"/>
</dbReference>
<dbReference type="InterPro" id="IPR050091">
    <property type="entry name" value="PKS_NRPS_Biosynth_Enz"/>
</dbReference>
<sequence length="5180" mass="568570">MEDQILICKDHPVVKHHKAYGQELFPGFAYIDLLYQLFRERGYDFARLELLNLSIYNPLVVGQDLNVLLRVQCETEAGRWQIRVEGQEQRKGVLSPERKLHITAEMHLCDPLTFDEVLDISRIKQTAARSVSLDSFYAQCRHQELVHTGFMLADGVVYEGENGASYIEIALGDEARRSAEGFMFHPTLIDGSGVGTGVLFDNTNEEEQRLFLPLFYEKFRAAALLGTECWTRIAKPVERKKELNFLTMEFFDTNGKKIAELLNYKGKLVRGAGLINPARKAEAAVQEKPKPKPQPRPSAPVAPPAYASGGGSAVEEASAFLRRLIAEKLGKPEDQVATDVGYYEIGLDSSMLLEVVTAIGSKLETQLMPTLLFEYTTITELAEYLAEHHADRFGGGASGANQAEAEWSEPADELYEAERELPETGSYGVPDAGEDIAIIGMSGKYPQSHDLHEFWENLLAGKDCITEVPESRWERERLEGVKSPSGKPMSRWGGFIHDPDRFDPQFFRISPREAETIDPQERLFLETCWEAVEDAGYTPKTVVTPKGPNKRRNVGVFVGAMHKDYTLIQAEAVRDGQPQPLSLSYASIANRVSYFCNFHGPSMAIDTVCSSSLIAVHLALESIKRGECEVALAGGVNLSLHPNKYMTYGMMDMHSSDGYCHTFGKGGDGYVSGEGIGVVLLKPLSKAIADNDHIYAVVKGSTTNHVGAVSGITVPSPVAQADMIQACLEKTGVDPRTISYMEAHGTGTSLGDPIEIQGLVKAFRHFTPDKQYCSIGSVKSNIGHGESAAGISGLHKVALQLHHKKLVPSLHSVELNPYINLENSPFYVQHKTEEWQRPTLIENGERVEYPRRAGLSSFGAYGSNAHVILEEYIPPQAVTSTEGQGAALVPLSAKNKERLVAYAGRLLAALNKNEEAQRQNPVRVAVQAVEPVQAQGMELRLEAVMREMLAELIHVKADALEADVEWSEYGIEPIHLAQLSERLQAEFQLEVDPKELLEQESIAAAVAHVAGLEGAVRETAAAGLHLESVTPAAEALQRLNLIDLAYTLQVGREAMEERVAFVVRDLSELKQKLEAYLADPDGQAGVHRGSVKQNKETVALFSADEDSRELLNRWIAKGKHDKLADLWVKGVEIDWNRLYRQGRPQRISLPTYPFAKERYWVPKAANRATAQVAAETAGVQSVLHPLLHQNTSDFAEQRFSSTFTGEEFFLNDHRVQGNRVLPGVAYLEMARAAVEHAAGGLVEGPSEVQLQNVAWVRPITVGEQPVQVHIGLFPEENGEVAYEIYTVGQDSEPVVHGEGRALLASVTAPPTVDLASFQKQASSQVLTSAACYEAFSSMGIEYGEGHRGIQELYVGAGLVLARLSLPSALSASASRYVLHPSLMDSALQASVGFLLGARGDLSPNPILPFVLQKLEVYQACTSEMWAVLRHSEGSQAGGAVEKLDIDLCDEAGRVSVRIKGFTYRALDAKTPSGQEGKNDPLVGNLTLAPVWDVVTPERVPSFPASADRVLVVGGTSEQQRSVRLHLLNVQSLDLQPSDSIAEIGDKLQRLGSFDHIFWIAPERALSSVTNEALVREQEEGVLLLFRTVKALLQAGYESRPLGWTVLTTQAQPLHAQEQVNPTHASLHGLVGSLAKEYPRWKIRLVDLEAGAWPLVDLLQLPTDRRGRSWVYRGGEWHRQQLVLLQAAPADGTLYRQGGVYVVIGGAGRIGEAWTEYMIRRYEAQVVWIGRRQPDASIRAKLEALGRHGKAPHYVAADATDAASLQRARDEIKQRYGRIDGIIHSAMVLQDAGLDRMEEAQFRTGFSAKADVSLRVAQVFRDEPLDFVLFFSSIISFIKNANQSHYAAGCTFMDAFAHQMAREMSCRVKVMNWGYWNAEEIVHSKEGELLSQVGIGFVEPKEAMEALETLLTRPIAQFGLMKTTKAVQVEGVNATETMQIGTDVLPALAESLQKRLPDQNGRVARMKADESLDKTDMEELLVRLLGAQLQAPQLQDGNAVRGFYRKWLAESVAVLERDPALKFDTPAQVLWQEWEANKPHWLTNPNLKAQVQLVEATLRALPDILTGRVPATEIMFPNSSMALVEGIYKNNQISDYFNEVLADTVVTYLQERMADDPAVSLRILEIGAGTGGTSAMVFRKMRPYQDRIVEYCYTDISRAFLLHAEREYGADNPYLAPKIFNVEAPLAGQDIEAGAYDLVIATNVLHATKNIRQTIRNAKAVLRPNGLLLLNEISQNALFTHLTFGLLEGWWLYEDAELRIPGNPGLFPEVWGKLLASEGFSGVFHPAEQAHEFGQQVVVAMSDGVVRQKQAAKKSKPVAKQATKPQAAKPQAVSIKPAPVQATVAALSPESLREKSVTYLKELVSDTLKIPVHKIDETEALEEYGIDSILVVQLTHALREVFGEISSTLFFEYQTLGELADYFVKAHKDALQKAIGFEPEPVRAEPIAVVQPASVAPVAQAPVTKAPVTKAPVTKERLRENVIAYLQNVVGDTLKIPSDQIDPSESLEEYGIDSILVVQLTNALREGIGEDLNSTLFFEYQTLDSLADHLVDTQREALVAKLGLAGQREVQQTPRTEASVPAQAAQTRTNLTFRTSSKRYLQRQEEAPVAREVRAEEPPMRLQDIAIVGLAGRYPGADDVNSFWNNLKQGRSSVGEIPQERWNWQDYFDPEKGKAGTMYTRWGAFLKDIDKFDPLFFQISPAEAEKMDPQERLFLETVYASIEDAGYTPGTLAKSGKVGVFAGIMNAFYPTGANFWSLANRVSYLFNFQGPSINVDTACSSSLTAIHLALESLYSGTSDCAIAGGVNLISDPAHYLRLSAMTMLSATDACKAFGDGADGFVDGEGVGAILLKPLYKAIADGDHIYGVIKGSMVNAGGKTNGYTVPNPNAQSRVIADALQRAGVHPRTVSYLEAHGTGTSLGDPIEITGLTKAFEKGTEDKQFCAIGSAKSNIGHCESASGIAGVTKVLLQMMHGQIAPTLHAKTLNPNINFGKTPFVVQQELGEWPRPVLELDGVRREYPRIAGISSFGAGGSNAHLVIEEYIPSGTRQTKGTAPEQPVIVVLSAKNEERLQEKSRQLLAFVAEGRITDADLVDAAYTLQVGREKMEERMALVVRSLQELTDRLEAYVQGQENIAGLYRGQVRRGKDKPSLGHLASEASDWMQNRQHDKLAEFWVLGGSIDWNELYQTLPQRISLPTYPFAKERYWMSKEEGTAGSGRRSSHAMNTALHPLLHRNTSDLTEQRFTSTFTGEEFFLADHVVQGQRMLPGVAYLEMAREAVELAAASLKDGRDGLRLKHVIWASPLLLGEQPLDVHLSLFPEADGEIGFEVYREEEAGQEPVIHSQGRAVWKSFEAMPSLDLKTLQSQCSLKTLDASAFYSMFESLGIDHGPAHRGVERLHLGTDRALARLVLPASVEQESSFVLHPSLMDSALQVTLALLSDGADIKRPALPFALEEVDILGSCTDEMWVLVRRSAGSRPGDKVQKYDLDLCAAEGDVRVRIKGYSARQLDDGRGREGTLMLLPNWTEQPVGEPAQQPSYSQRLVLLCDMEADVHDARCITLRSETSDPAARYEAHATQAFREIKALLQQKPKGQVLVQIAVGTEPEHRLSAGLSALLRTASQENPNLIGQLIELERTSDATEVAARLQENLARLEDRHVRYQDGKRWVAGWSEAEVSRQEVHIPWKDGGTYLITGGAGGLGLIVAREIVQQVSGTTLYFTGRSALGAAQQTAMQELQATGARIEYKRVDVTDRAQVARLFDAIRADSGKLDGLVHSAGVIRDNFMLKKTEAELAEVLAPKVAGLVNLDQASGDMPLDFFVTFSSIAGVLGNPGQADYSMANAFLDAYAQYRNGQVAAKQRQGRTLSINWPLWQDGGMRLDAETERTLQEQLGMTAMPTLSGVQALYQSLAVEQDQVVVFHGDMRQLRASLLEQPQETAVPTASASVLSTSSVSEEILRDKSILFFKKLLSTVLKMPTARIEADAPLEDYGIDSIMVMQMTNQLEKTFGSLPKTLFFEYQNIEDLTGYFIDSYPEPMKKLLGVEVPTDQPAPAAAEPVAAAEPIAEREAPVLSKRGRGRFVQAPSKVRANVPTVEATSDAKPLDIAIIGVSGRYPEAQNLREFWKNLRDGRDSITEIPADRWDHSPYYDADKRKPGKTNSKWGGFLQDVDKFDPLFFSISPRDAEFMDPQERLFLQTVYEAMEDAGYTRDALAKHRAYGLDGNVGVFVGVMYEEYQLYGAQQTLLGKPMALAGNPSSIANRVSYFLNLHGPSLAVDTMCSSSLTAIHLACQSLLHGGCEVAIAGGVNVSVHPNKYLLLGQNNFASSKGRCESFGEGGDGYVPGEGVGAVLLKPLAKALEDGDQIYGVLKATAINHGGKTNGYTVPNPNAQASVVGRAFKEAGIDPGTLSYVEAHGTGTSLGDPIEIAGLTKVFQESRVGGQKCAIGSVKSNIGHSESAAGIAGLTKVLLQMKHRQLVPSLHSAVLNPHIDFDRTPFVVQQELAEWKRPVIDGREVPRRATVSSFGAGGSNACLLLEEYVPEAEVRVQRKVTAENPAVVVLSAKEEPRLIEQARHLLTVLQEEAFTEADLVDLAYTLQVGREAMEERLALTASSVGELVEKLAGFLNGEDGIDGLYRGQLKGNKETLSLFAADEDLQAAIEAWVSKRKYAKLLDLWVKGLAFDWSRLYEGNRPRRISLPTYPFAKQRCWVEPLMENPGVASFAPQTSSAEANLLHDEQGEVVSLVPVWDAFPLERGPLHPSPLDQIAIVGGTPEQQQAIRQYLPNARELDIKPGESVEAIASKLQARGALDHIFWIAPDRSSDGLELEAVIAGQHEGVLLAFRLIKAVLDLGYGARSLGWTVLTTQTQALHREEAVNPVHAGLHGLIGSMAKEYPNWNIRLVDLDAEEAWPLPDLFTIPADPQGDAWVYRGRQWHRQQLAELRCPQPDQTIYKPGGVYVVIGGAGGIGEVWSEYMIRTYAAQIVWIGRRSQDAAIEAKRIALSKLGPAPHYIAADATDRQSLERAYEKIKARYVQVDGIVHSAIVLADSSLANMEEEQFRASLAAKVDVSVRMAQVFGEEPLDFVMIFSSVNAFLKAAGQSNYVAGCTFTDAFAHRLAQEWPCAVKVMNWGYWGSVGVVASPAYQERMTQAGIGSIEPPEGMQALEALLAGPMDQMALMKILN</sequence>
<dbReference type="PROSITE" id="PS52019">
    <property type="entry name" value="PKS_MFAS_DH"/>
    <property type="match status" value="3"/>
</dbReference>
<comment type="function">
    <text evidence="2">Involved in some intermediate steps for the synthesis of the antibiotic polyketide bacillaene which is involved in secondary metabolism.</text>
</comment>
<dbReference type="SUPFAM" id="SSF53335">
    <property type="entry name" value="S-adenosyl-L-methionine-dependent methyltransferases"/>
    <property type="match status" value="1"/>
</dbReference>
<dbReference type="FunFam" id="3.40.47.10:FF:000019">
    <property type="entry name" value="Polyketide synthase type I"/>
    <property type="match status" value="3"/>
</dbReference>
<organism evidence="18 19">
    <name type="scientific">Paenibacillus tianmuensis</name>
    <dbReference type="NCBI Taxonomy" id="624147"/>
    <lineage>
        <taxon>Bacteria</taxon>
        <taxon>Bacillati</taxon>
        <taxon>Bacillota</taxon>
        <taxon>Bacilli</taxon>
        <taxon>Bacillales</taxon>
        <taxon>Paenibacillaceae</taxon>
        <taxon>Paenibacillus</taxon>
    </lineage>
</organism>
<proteinExistence type="predicted"/>
<dbReference type="CDD" id="cd00833">
    <property type="entry name" value="PKS"/>
    <property type="match status" value="3"/>
</dbReference>
<evidence type="ECO:0000256" key="13">
    <source>
        <dbReference type="SAM" id="Coils"/>
    </source>
</evidence>
<feature type="active site" description="Proton donor; for dehydratase activity" evidence="12">
    <location>
        <position position="190"/>
    </location>
</feature>
<feature type="domain" description="PKS/mFAS DH" evidence="17">
    <location>
        <begin position="3228"/>
        <end position="3514"/>
    </location>
</feature>
<dbReference type="Pfam" id="PF00109">
    <property type="entry name" value="ketoacyl-synt"/>
    <property type="match status" value="3"/>
</dbReference>
<dbReference type="PANTHER" id="PTHR43775">
    <property type="entry name" value="FATTY ACID SYNTHASE"/>
    <property type="match status" value="1"/>
</dbReference>
<dbReference type="UniPathway" id="UPA01003"/>
<dbReference type="InterPro" id="IPR036736">
    <property type="entry name" value="ACP-like_sf"/>
</dbReference>
<dbReference type="Pfam" id="PF21089">
    <property type="entry name" value="PKS_DH_N"/>
    <property type="match status" value="3"/>
</dbReference>
<feature type="region of interest" description="N-terminal hotdog fold" evidence="12">
    <location>
        <begin position="1"/>
        <end position="113"/>
    </location>
</feature>
<dbReference type="InterPro" id="IPR018201">
    <property type="entry name" value="Ketoacyl_synth_AS"/>
</dbReference>
<dbReference type="InterPro" id="IPR036291">
    <property type="entry name" value="NAD(P)-bd_dom_sf"/>
</dbReference>
<dbReference type="InterPro" id="IPR049900">
    <property type="entry name" value="PKS_mFAS_DH"/>
</dbReference>
<dbReference type="InterPro" id="IPR020806">
    <property type="entry name" value="PKS_PP-bd"/>
</dbReference>
<evidence type="ECO:0000259" key="15">
    <source>
        <dbReference type="PROSITE" id="PS50075"/>
    </source>
</evidence>
<dbReference type="CDD" id="cd02440">
    <property type="entry name" value="AdoMet_MTases"/>
    <property type="match status" value="1"/>
</dbReference>
<keyword evidence="6" id="KW-0963">Cytoplasm</keyword>
<feature type="domain" description="Carrier" evidence="15">
    <location>
        <begin position="935"/>
        <end position="1013"/>
    </location>
</feature>
<feature type="region of interest" description="C-terminal hotdog fold" evidence="12">
    <location>
        <begin position="1322"/>
        <end position="1472"/>
    </location>
</feature>
<feature type="region of interest" description="C-terminal hotdog fold" evidence="12">
    <location>
        <begin position="128"/>
        <end position="275"/>
    </location>
</feature>
<feature type="active site" description="Proton donor; for dehydratase activity" evidence="12">
    <location>
        <position position="3428"/>
    </location>
</feature>
<dbReference type="InterPro" id="IPR029063">
    <property type="entry name" value="SAM-dependent_MTases_sf"/>
</dbReference>
<dbReference type="SMART" id="SM00823">
    <property type="entry name" value="PKS_PP"/>
    <property type="match status" value="5"/>
</dbReference>
<dbReference type="FunFam" id="3.40.50.150:FF:000650">
    <property type="entry name" value="Polyketide synthase RzxC"/>
    <property type="match status" value="1"/>
</dbReference>
<dbReference type="InterPro" id="IPR032821">
    <property type="entry name" value="PKS_assoc"/>
</dbReference>
<comment type="cofactor">
    <cofactor evidence="1">
        <name>pantetheine 4'-phosphate</name>
        <dbReference type="ChEBI" id="CHEBI:47942"/>
    </cofactor>
</comment>
<keyword evidence="5" id="KW-0596">Phosphopantetheine</keyword>
<evidence type="ECO:0000256" key="4">
    <source>
        <dbReference type="ARBA" id="ARBA00004789"/>
    </source>
</evidence>
<feature type="domain" description="PKS/mFAS DH" evidence="17">
    <location>
        <begin position="1184"/>
        <end position="1472"/>
    </location>
</feature>
<evidence type="ECO:0000259" key="17">
    <source>
        <dbReference type="PROSITE" id="PS52019"/>
    </source>
</evidence>
<dbReference type="InterPro" id="IPR014031">
    <property type="entry name" value="Ketoacyl_synth_C"/>
</dbReference>
<dbReference type="SMART" id="SM00825">
    <property type="entry name" value="PKS_KS"/>
    <property type="match status" value="3"/>
</dbReference>
<dbReference type="InterPro" id="IPR020807">
    <property type="entry name" value="PKS_DH"/>
</dbReference>
<evidence type="ECO:0000256" key="6">
    <source>
        <dbReference type="ARBA" id="ARBA00022490"/>
    </source>
</evidence>
<dbReference type="GO" id="GO:0005737">
    <property type="term" value="C:cytoplasm"/>
    <property type="evidence" value="ECO:0007669"/>
    <property type="project" value="UniProtKB-SubCell"/>
</dbReference>
<dbReference type="InterPro" id="IPR014030">
    <property type="entry name" value="Ketoacyl_synth_N"/>
</dbReference>
<dbReference type="Gene3D" id="3.30.70.3290">
    <property type="match status" value="1"/>
</dbReference>
<dbReference type="FunFam" id="1.10.1200.10:FF:000019">
    <property type="entry name" value="Phenolpthiocerol synthesis type-I polyketide synthase PPSA"/>
    <property type="match status" value="1"/>
</dbReference>
<feature type="region of interest" description="Disordered" evidence="14">
    <location>
        <begin position="280"/>
        <end position="310"/>
    </location>
</feature>